<proteinExistence type="predicted"/>
<dbReference type="OrthoDB" id="9804602at2"/>
<reference evidence="2 3" key="1">
    <citation type="submission" date="2016-03" db="EMBL/GenBank/DDBJ databases">
        <title>Draft Genome Sequence of the Strain BR 10245 (Bradyrhizobium sp.) isolated from nodules of Centrolobium paraense.</title>
        <authorList>
            <person name="Simoes-Araujo J.L.Sr."/>
            <person name="Barauna A.C."/>
            <person name="Silva K."/>
            <person name="Zilli J.E."/>
        </authorList>
    </citation>
    <scope>NUCLEOTIDE SEQUENCE [LARGE SCALE GENOMIC DNA]</scope>
    <source>
        <strain evidence="2 3">BR 10245</strain>
    </source>
</reference>
<dbReference type="Proteomes" id="UP000076959">
    <property type="component" value="Unassembled WGS sequence"/>
</dbReference>
<evidence type="ECO:0000256" key="1">
    <source>
        <dbReference type="SAM" id="SignalP"/>
    </source>
</evidence>
<feature type="chain" id="PRO_5008054766" description="Lipocalin-like domain-containing protein" evidence="1">
    <location>
        <begin position="31"/>
        <end position="163"/>
    </location>
</feature>
<dbReference type="EMBL" id="LUUB01000063">
    <property type="protein sequence ID" value="OAF08132.1"/>
    <property type="molecule type" value="Genomic_DNA"/>
</dbReference>
<dbReference type="AlphaFoldDB" id="A0A176YLY1"/>
<keyword evidence="3" id="KW-1185">Reference proteome</keyword>
<organism evidence="2 3">
    <name type="scientific">Bradyrhizobium centrolobii</name>
    <dbReference type="NCBI Taxonomy" id="1505087"/>
    <lineage>
        <taxon>Bacteria</taxon>
        <taxon>Pseudomonadati</taxon>
        <taxon>Pseudomonadota</taxon>
        <taxon>Alphaproteobacteria</taxon>
        <taxon>Hyphomicrobiales</taxon>
        <taxon>Nitrobacteraceae</taxon>
        <taxon>Bradyrhizobium</taxon>
    </lineage>
</organism>
<keyword evidence="1" id="KW-0732">Signal</keyword>
<sequence>MHIARALSSLVGALAIAWTLSISTPRQAQAQDFGPVNGTWEGSLGPISGPGLSESNKPLPIRMIVRDEAAQVFTGENFNDEVKSGRFKVERVATNMIIFAIDSGTDNDGLWVETWAFVITQKDRNTLITNLYRVVNNTDVPLNLDFSKFSSAKTGELKRVSPE</sequence>
<comment type="caution">
    <text evidence="2">The sequence shown here is derived from an EMBL/GenBank/DDBJ whole genome shotgun (WGS) entry which is preliminary data.</text>
</comment>
<dbReference type="RefSeq" id="WP_063701517.1">
    <property type="nucleotide sequence ID" value="NZ_LUUB01000063.1"/>
</dbReference>
<evidence type="ECO:0000313" key="2">
    <source>
        <dbReference type="EMBL" id="OAF08132.1"/>
    </source>
</evidence>
<name>A0A176YLY1_9BRAD</name>
<gene>
    <name evidence="2" type="ORF">AYJ54_15430</name>
</gene>
<evidence type="ECO:0008006" key="4">
    <source>
        <dbReference type="Google" id="ProtNLM"/>
    </source>
</evidence>
<accession>A0A176YLY1</accession>
<evidence type="ECO:0000313" key="3">
    <source>
        <dbReference type="Proteomes" id="UP000076959"/>
    </source>
</evidence>
<protein>
    <recommendedName>
        <fullName evidence="4">Lipocalin-like domain-containing protein</fullName>
    </recommendedName>
</protein>
<feature type="signal peptide" evidence="1">
    <location>
        <begin position="1"/>
        <end position="30"/>
    </location>
</feature>